<dbReference type="PROSITE" id="PS01229">
    <property type="entry name" value="COF_2"/>
    <property type="match status" value="1"/>
</dbReference>
<keyword evidence="2" id="KW-1185">Reference proteome</keyword>
<dbReference type="InterPro" id="IPR023214">
    <property type="entry name" value="HAD_sf"/>
</dbReference>
<proteinExistence type="predicted"/>
<keyword evidence="1" id="KW-0378">Hydrolase</keyword>
<dbReference type="GO" id="GO:0016787">
    <property type="term" value="F:hydrolase activity"/>
    <property type="evidence" value="ECO:0007669"/>
    <property type="project" value="UniProtKB-KW"/>
</dbReference>
<gene>
    <name evidence="1" type="ORF">GCM10009765_00540</name>
</gene>
<protein>
    <submittedName>
        <fullName evidence="1">HAD family hydrolase</fullName>
    </submittedName>
</protein>
<sequence>MASGSLVALDVDGTLTIGRHPPSRAVRLAVREAVERGDHVVLATGRSLRSVSRVIADLGLSQGYVVCSNGAVVVDLKTGLPVEVQRFAAGPVVEAVDRVLPGALFAVEVIGVGHQVSDEFPLGVLTGELTVAPLEKMIAEPVCRLTAWWPSRSPAQVVDQLGATRLPGADGSFDVGRPWMVAFAAGVSKRAALERLRVRLGVGAEATLAVGDGDNDIEMLRWAAHGVAMGQAPPLVRAAADAVTGTIMEDGLASALVAWSETRLF</sequence>
<dbReference type="Gene3D" id="3.40.50.1000">
    <property type="entry name" value="HAD superfamily/HAD-like"/>
    <property type="match status" value="2"/>
</dbReference>
<name>A0ABP4RP77_9ACTN</name>
<dbReference type="PANTHER" id="PTHR10000">
    <property type="entry name" value="PHOSPHOSERINE PHOSPHATASE"/>
    <property type="match status" value="1"/>
</dbReference>
<reference evidence="2" key="1">
    <citation type="journal article" date="2019" name="Int. J. Syst. Evol. Microbiol.">
        <title>The Global Catalogue of Microorganisms (GCM) 10K type strain sequencing project: providing services to taxonomists for standard genome sequencing and annotation.</title>
        <authorList>
            <consortium name="The Broad Institute Genomics Platform"/>
            <consortium name="The Broad Institute Genome Sequencing Center for Infectious Disease"/>
            <person name="Wu L."/>
            <person name="Ma J."/>
        </authorList>
    </citation>
    <scope>NUCLEOTIDE SEQUENCE [LARGE SCALE GENOMIC DNA]</scope>
    <source>
        <strain evidence="2">JCM 14718</strain>
    </source>
</reference>
<evidence type="ECO:0000313" key="1">
    <source>
        <dbReference type="EMBL" id="GAA1655296.1"/>
    </source>
</evidence>
<dbReference type="EMBL" id="BAAANY010000001">
    <property type="protein sequence ID" value="GAA1655296.1"/>
    <property type="molecule type" value="Genomic_DNA"/>
</dbReference>
<dbReference type="Proteomes" id="UP001500618">
    <property type="component" value="Unassembled WGS sequence"/>
</dbReference>
<dbReference type="SUPFAM" id="SSF56784">
    <property type="entry name" value="HAD-like"/>
    <property type="match status" value="1"/>
</dbReference>
<dbReference type="PANTHER" id="PTHR10000:SF8">
    <property type="entry name" value="HAD SUPERFAMILY HYDROLASE-LIKE, TYPE 3"/>
    <property type="match status" value="1"/>
</dbReference>
<dbReference type="InterPro" id="IPR036412">
    <property type="entry name" value="HAD-like_sf"/>
</dbReference>
<accession>A0ABP4RP77</accession>
<comment type="caution">
    <text evidence="1">The sequence shown here is derived from an EMBL/GenBank/DDBJ whole genome shotgun (WGS) entry which is preliminary data.</text>
</comment>
<dbReference type="RefSeq" id="WP_344306038.1">
    <property type="nucleotide sequence ID" value="NZ_BAAANY010000001.1"/>
</dbReference>
<organism evidence="1 2">
    <name type="scientific">Fodinicola feengrottensis</name>
    <dbReference type="NCBI Taxonomy" id="435914"/>
    <lineage>
        <taxon>Bacteria</taxon>
        <taxon>Bacillati</taxon>
        <taxon>Actinomycetota</taxon>
        <taxon>Actinomycetes</taxon>
        <taxon>Mycobacteriales</taxon>
        <taxon>Fodinicola</taxon>
    </lineage>
</organism>
<evidence type="ECO:0000313" key="2">
    <source>
        <dbReference type="Proteomes" id="UP001500618"/>
    </source>
</evidence>
<dbReference type="Pfam" id="PF08282">
    <property type="entry name" value="Hydrolase_3"/>
    <property type="match status" value="2"/>
</dbReference>